<dbReference type="STRING" id="257708.RGI145_21430"/>
<evidence type="ECO:0000313" key="4">
    <source>
        <dbReference type="Proteomes" id="UP000185494"/>
    </source>
</evidence>
<feature type="transmembrane region" description="Helical" evidence="1">
    <location>
        <begin position="355"/>
        <end position="378"/>
    </location>
</feature>
<keyword evidence="1" id="KW-0812">Transmembrane</keyword>
<dbReference type="AlphaFoldDB" id="A0A1L7AM41"/>
<dbReference type="PANTHER" id="PTHR35342:SF5">
    <property type="entry name" value="TRICARBOXYLIC TRANSPORT PROTEIN"/>
    <property type="match status" value="1"/>
</dbReference>
<accession>A0A1L7AM41</accession>
<feature type="transmembrane region" description="Helical" evidence="1">
    <location>
        <begin position="414"/>
        <end position="442"/>
    </location>
</feature>
<feature type="domain" description="DUF112" evidence="2">
    <location>
        <begin position="20"/>
        <end position="439"/>
    </location>
</feature>
<feature type="transmembrane region" description="Helical" evidence="1">
    <location>
        <begin position="390"/>
        <end position="407"/>
    </location>
</feature>
<gene>
    <name evidence="3" type="ORF">RGI145_21430</name>
</gene>
<dbReference type="InterPro" id="IPR002823">
    <property type="entry name" value="DUF112_TM"/>
</dbReference>
<organism evidence="3 4">
    <name type="scientific">Roseomonas gilardii</name>
    <dbReference type="NCBI Taxonomy" id="257708"/>
    <lineage>
        <taxon>Bacteria</taxon>
        <taxon>Pseudomonadati</taxon>
        <taxon>Pseudomonadota</taxon>
        <taxon>Alphaproteobacteria</taxon>
        <taxon>Acetobacterales</taxon>
        <taxon>Roseomonadaceae</taxon>
        <taxon>Roseomonas</taxon>
    </lineage>
</organism>
<feature type="transmembrane region" description="Helical" evidence="1">
    <location>
        <begin position="315"/>
        <end position="335"/>
    </location>
</feature>
<sequence length="501" mass="52324">METFLALMHGFSVALLPANLFWACVGVTLGTAIGVLPGIGPATTVALLMPMTLGLEPVSAFIMFAGIYYGAQYGGSTASILLNTPGEAGAMMTALDGNAMARKGRGAQALATAAIGSFIAGTIATAGLTFAAPLLVEVALRLTAPDYFALMILSLATVTAVLGRSVFMGMAALFIGLLLGAVGMDPQTGQARFTFGIVELLDGIDTVVVAVGLFAVGETLYVAAKEGGAPDKIHALRGSMWMSREDWRRSWKPWLRGTLIGFPIGAMPAGGSEIPTILSYTTEKRLSRNPQEFGEGAIEGVAGPEAANNASAAGALAPLLALGLPTSTTAAVMLAAFQQYGLRPGPMLFQSNGELVWGLIASLYVGNVLLLVLNLPMVGLWVRLLSIPKPWLYGGILVFATLGTYSLNGNPFDLVLLWGIGMLGLVLRLLDVPVVPVILGLILGPMIEQQMRRALAVSQGDWSVFVTHPLSGSLLLLALILVLAPAVLRLLRRRPAGAIHP</sequence>
<feature type="transmembrane region" description="Helical" evidence="1">
    <location>
        <begin position="110"/>
        <end position="136"/>
    </location>
</feature>
<evidence type="ECO:0000259" key="2">
    <source>
        <dbReference type="Pfam" id="PF01970"/>
    </source>
</evidence>
<dbReference type="PANTHER" id="PTHR35342">
    <property type="entry name" value="TRICARBOXYLIC TRANSPORT PROTEIN"/>
    <property type="match status" value="1"/>
</dbReference>
<dbReference type="Proteomes" id="UP000185494">
    <property type="component" value="Chromosome 2"/>
</dbReference>
<feature type="transmembrane region" description="Helical" evidence="1">
    <location>
        <begin position="462"/>
        <end position="484"/>
    </location>
</feature>
<reference evidence="3 4" key="1">
    <citation type="submission" date="2016-05" db="EMBL/GenBank/DDBJ databases">
        <title>Complete Genome and Methylome Analysis of Psychrotrophic Bacterial Isolates from Antarctic Lake Untersee.</title>
        <authorList>
            <person name="Fomenkov A."/>
            <person name="Akimov V.N."/>
            <person name="Vasilyeva L.V."/>
            <person name="Andersen D."/>
            <person name="Vincze T."/>
            <person name="Roberts R.J."/>
        </authorList>
    </citation>
    <scope>NUCLEOTIDE SEQUENCE [LARGE SCALE GENOMIC DNA]</scope>
    <source>
        <strain evidence="3 4">U14-5</strain>
    </source>
</reference>
<feature type="transmembrane region" description="Helical" evidence="1">
    <location>
        <begin position="193"/>
        <end position="216"/>
    </location>
</feature>
<protein>
    <submittedName>
        <fullName evidence="3">Tripartite tricarboxylate transporter TctA</fullName>
    </submittedName>
</protein>
<evidence type="ECO:0000313" key="3">
    <source>
        <dbReference type="EMBL" id="APT59868.1"/>
    </source>
</evidence>
<feature type="transmembrane region" description="Helical" evidence="1">
    <location>
        <begin position="47"/>
        <end position="71"/>
    </location>
</feature>
<name>A0A1L7AM41_9PROT</name>
<keyword evidence="1" id="KW-1133">Transmembrane helix</keyword>
<proteinExistence type="predicted"/>
<evidence type="ECO:0000256" key="1">
    <source>
        <dbReference type="SAM" id="Phobius"/>
    </source>
</evidence>
<dbReference type="RefSeq" id="WP_075800578.1">
    <property type="nucleotide sequence ID" value="NZ_CP015584.1"/>
</dbReference>
<dbReference type="EMBL" id="CP015584">
    <property type="protein sequence ID" value="APT59868.1"/>
    <property type="molecule type" value="Genomic_DNA"/>
</dbReference>
<keyword evidence="1" id="KW-0472">Membrane</keyword>
<feature type="transmembrane region" description="Helical" evidence="1">
    <location>
        <begin position="148"/>
        <end position="181"/>
    </location>
</feature>
<dbReference type="Pfam" id="PF01970">
    <property type="entry name" value="TctA"/>
    <property type="match status" value="1"/>
</dbReference>
<dbReference type="KEGG" id="rgi:RGI145_21430"/>